<feature type="transmembrane region" description="Helical" evidence="1">
    <location>
        <begin position="88"/>
        <end position="111"/>
    </location>
</feature>
<accession>W6Y4F5</accession>
<evidence type="ECO:0000256" key="1">
    <source>
        <dbReference type="SAM" id="Phobius"/>
    </source>
</evidence>
<sequence length="602" mass="65896">MSLQDGVSYTAIPKSMVAKNTESPPSPPDTEENPVQWHISLRTPFSMLVPFASGILVSVGHHLFYSYLDGSAVQNPDEGSQYLTQIWIIRYGTAFAFLSKALLTSAVVVAYKQHIWINLRARANPISTIDAMFAATYDILAFLNPSLLLKAKILSLMAFIIWFLPLAALITPSTLTVAPSIRENTTMMHVPTLNFNDSSLYTFSGLGDGSSPLLTRLTFATLSNMQILPLQAIAANTTYHHEFLGPSLKCEPATGQRLEDVNNIWNTTFERLQASAGGQVMYLAYTRQDTSTSSPLLNLQDFVDECVLSDRPGPSCGESYDPAISVRVGDESISCTLYDTHFDLDFRAVGNTQTLAGLHFEWLQKSDWGNGSFKAISRALATILNGAIGAWASGPQAHQDDSGSSGLSTYQTRVMSTALIGFVSTAFSAGVGRLLHDLPQEDRDLATNRTLGGMIEELSRNQTLSLFSSDRLWLPQNATNTTLVTHSTFTTIYEYRSRNLIMTYAIAIACSAFGVLLGLRALWLNGICHETSFSSIMSTTRNKYLDDLTLGYSLGSAPTPNAVKKIELRFGELLDVGSREKSRAAFGLETDVVSLRKGRVIH</sequence>
<organism evidence="2 3">
    <name type="scientific">Cochliobolus carbonum (strain 26-R-13)</name>
    <name type="common">Maize leaf spot fungus</name>
    <name type="synonym">Bipolaris zeicola</name>
    <dbReference type="NCBI Taxonomy" id="930089"/>
    <lineage>
        <taxon>Eukaryota</taxon>
        <taxon>Fungi</taxon>
        <taxon>Dikarya</taxon>
        <taxon>Ascomycota</taxon>
        <taxon>Pezizomycotina</taxon>
        <taxon>Dothideomycetes</taxon>
        <taxon>Pleosporomycetidae</taxon>
        <taxon>Pleosporales</taxon>
        <taxon>Pleosporineae</taxon>
        <taxon>Pleosporaceae</taxon>
        <taxon>Bipolaris</taxon>
    </lineage>
</organism>
<dbReference type="RefSeq" id="XP_007712928.1">
    <property type="nucleotide sequence ID" value="XM_007714738.1"/>
</dbReference>
<dbReference type="PANTHER" id="PTHR35041">
    <property type="entry name" value="MEDIATOR OF RNA POLYMERASE II TRANSCRIPTION SUBUNIT 1"/>
    <property type="match status" value="1"/>
</dbReference>
<feature type="transmembrane region" description="Helical" evidence="1">
    <location>
        <begin position="155"/>
        <end position="178"/>
    </location>
</feature>
<dbReference type="GeneID" id="19146064"/>
<dbReference type="Proteomes" id="UP000053841">
    <property type="component" value="Unassembled WGS sequence"/>
</dbReference>
<feature type="transmembrane region" description="Helical" evidence="1">
    <location>
        <begin position="48"/>
        <end position="68"/>
    </location>
</feature>
<keyword evidence="1" id="KW-0812">Transmembrane</keyword>
<dbReference type="HOGENOM" id="CLU_008809_1_2_1"/>
<feature type="transmembrane region" description="Helical" evidence="1">
    <location>
        <begin position="501"/>
        <end position="523"/>
    </location>
</feature>
<keyword evidence="3" id="KW-1185">Reference proteome</keyword>
<dbReference type="OrthoDB" id="5322539at2759"/>
<dbReference type="KEGG" id="bze:COCCADRAFT_26800"/>
<keyword evidence="1" id="KW-0472">Membrane</keyword>
<evidence type="ECO:0000313" key="3">
    <source>
        <dbReference type="Proteomes" id="UP000053841"/>
    </source>
</evidence>
<evidence type="ECO:0000313" key="2">
    <source>
        <dbReference type="EMBL" id="EUC32753.1"/>
    </source>
</evidence>
<proteinExistence type="predicted"/>
<dbReference type="STRING" id="930089.W6Y4F5"/>
<dbReference type="eggNOG" id="ENOG502S233">
    <property type="taxonomic scope" value="Eukaryota"/>
</dbReference>
<dbReference type="PANTHER" id="PTHR35041:SF3">
    <property type="entry name" value="FORMYLMETHIONINE DEFORMYLASE-LIKE PROTEIN"/>
    <property type="match status" value="1"/>
</dbReference>
<dbReference type="EMBL" id="KI964625">
    <property type="protein sequence ID" value="EUC32753.1"/>
    <property type="molecule type" value="Genomic_DNA"/>
</dbReference>
<name>W6Y4F5_COCC2</name>
<keyword evidence="1" id="KW-1133">Transmembrane helix</keyword>
<reference evidence="2 3" key="1">
    <citation type="journal article" date="2013" name="PLoS Genet.">
        <title>Comparative genome structure, secondary metabolite, and effector coding capacity across Cochliobolus pathogens.</title>
        <authorList>
            <person name="Condon B.J."/>
            <person name="Leng Y."/>
            <person name="Wu D."/>
            <person name="Bushley K.E."/>
            <person name="Ohm R.A."/>
            <person name="Otillar R."/>
            <person name="Martin J."/>
            <person name="Schackwitz W."/>
            <person name="Grimwood J."/>
            <person name="MohdZainudin N."/>
            <person name="Xue C."/>
            <person name="Wang R."/>
            <person name="Manning V.A."/>
            <person name="Dhillon B."/>
            <person name="Tu Z.J."/>
            <person name="Steffenson B.J."/>
            <person name="Salamov A."/>
            <person name="Sun H."/>
            <person name="Lowry S."/>
            <person name="LaButti K."/>
            <person name="Han J."/>
            <person name="Copeland A."/>
            <person name="Lindquist E."/>
            <person name="Barry K."/>
            <person name="Schmutz J."/>
            <person name="Baker S.E."/>
            <person name="Ciuffetti L.M."/>
            <person name="Grigoriev I.V."/>
            <person name="Zhong S."/>
            <person name="Turgeon B.G."/>
        </authorList>
    </citation>
    <scope>NUCLEOTIDE SEQUENCE [LARGE SCALE GENOMIC DNA]</scope>
    <source>
        <strain evidence="2 3">26-R-13</strain>
    </source>
</reference>
<dbReference type="AlphaFoldDB" id="W6Y4F5"/>
<gene>
    <name evidence="2" type="ORF">COCCADRAFT_26800</name>
</gene>
<feature type="transmembrane region" description="Helical" evidence="1">
    <location>
        <begin position="123"/>
        <end position="143"/>
    </location>
</feature>
<protein>
    <submittedName>
        <fullName evidence="2">Uncharacterized protein</fullName>
    </submittedName>
</protein>